<gene>
    <name evidence="1" type="ORF">AURDEDRAFT_73761</name>
</gene>
<dbReference type="OrthoDB" id="3262992at2759"/>
<accession>J0WV25</accession>
<dbReference type="EMBL" id="JH687850">
    <property type="protein sequence ID" value="EJD36912.1"/>
    <property type="molecule type" value="Genomic_DNA"/>
</dbReference>
<reference evidence="2" key="1">
    <citation type="journal article" date="2012" name="Science">
        <title>The Paleozoic origin of enzymatic lignin decomposition reconstructed from 31 fungal genomes.</title>
        <authorList>
            <person name="Floudas D."/>
            <person name="Binder M."/>
            <person name="Riley R."/>
            <person name="Barry K."/>
            <person name="Blanchette R.A."/>
            <person name="Henrissat B."/>
            <person name="Martinez A.T."/>
            <person name="Otillar R."/>
            <person name="Spatafora J.W."/>
            <person name="Yadav J.S."/>
            <person name="Aerts A."/>
            <person name="Benoit I."/>
            <person name="Boyd A."/>
            <person name="Carlson A."/>
            <person name="Copeland A."/>
            <person name="Coutinho P.M."/>
            <person name="de Vries R.P."/>
            <person name="Ferreira P."/>
            <person name="Findley K."/>
            <person name="Foster B."/>
            <person name="Gaskell J."/>
            <person name="Glotzer D."/>
            <person name="Gorecki P."/>
            <person name="Heitman J."/>
            <person name="Hesse C."/>
            <person name="Hori C."/>
            <person name="Igarashi K."/>
            <person name="Jurgens J.A."/>
            <person name="Kallen N."/>
            <person name="Kersten P."/>
            <person name="Kohler A."/>
            <person name="Kuees U."/>
            <person name="Kumar T.K.A."/>
            <person name="Kuo A."/>
            <person name="LaButti K."/>
            <person name="Larrondo L.F."/>
            <person name="Lindquist E."/>
            <person name="Ling A."/>
            <person name="Lombard V."/>
            <person name="Lucas S."/>
            <person name="Lundell T."/>
            <person name="Martin R."/>
            <person name="McLaughlin D.J."/>
            <person name="Morgenstern I."/>
            <person name="Morin E."/>
            <person name="Murat C."/>
            <person name="Nagy L.G."/>
            <person name="Nolan M."/>
            <person name="Ohm R.A."/>
            <person name="Patyshakuliyeva A."/>
            <person name="Rokas A."/>
            <person name="Ruiz-Duenas F.J."/>
            <person name="Sabat G."/>
            <person name="Salamov A."/>
            <person name="Samejima M."/>
            <person name="Schmutz J."/>
            <person name="Slot J.C."/>
            <person name="St John F."/>
            <person name="Stenlid J."/>
            <person name="Sun H."/>
            <person name="Sun S."/>
            <person name="Syed K."/>
            <person name="Tsang A."/>
            <person name="Wiebenga A."/>
            <person name="Young D."/>
            <person name="Pisabarro A."/>
            <person name="Eastwood D.C."/>
            <person name="Martin F."/>
            <person name="Cullen D."/>
            <person name="Grigoriev I.V."/>
            <person name="Hibbett D.S."/>
        </authorList>
    </citation>
    <scope>NUCLEOTIDE SEQUENCE [LARGE SCALE GENOMIC DNA]</scope>
    <source>
        <strain evidence="2">TFB10046</strain>
    </source>
</reference>
<protein>
    <submittedName>
        <fullName evidence="1">Uncharacterized protein</fullName>
    </submittedName>
</protein>
<evidence type="ECO:0000313" key="1">
    <source>
        <dbReference type="EMBL" id="EJD36912.1"/>
    </source>
</evidence>
<keyword evidence="2" id="KW-1185">Reference proteome</keyword>
<dbReference type="KEGG" id="adl:AURDEDRAFT_73761"/>
<sequence length="165" mass="18392">MDHILVACPDGHGKRLWRMAQVFLLHKRVPTQISIGLIMGCGAVRLPGLGGGRNALSERAFTIVVSETAFLIWKLRCEKRIEHADDPDWSMTQEAAETRWINAIEARLRQDQALTDKAMFGKRALPEWLVEGTWLDLTNPANLSHFRRGPGVLVGIGDIRTEGVG</sequence>
<name>J0WV25_AURST</name>
<evidence type="ECO:0000313" key="2">
    <source>
        <dbReference type="Proteomes" id="UP000006514"/>
    </source>
</evidence>
<organism evidence="1 2">
    <name type="scientific">Auricularia subglabra (strain TFB-10046 / SS5)</name>
    <name type="common">White-rot fungus</name>
    <name type="synonym">Auricularia delicata (strain TFB10046)</name>
    <dbReference type="NCBI Taxonomy" id="717982"/>
    <lineage>
        <taxon>Eukaryota</taxon>
        <taxon>Fungi</taxon>
        <taxon>Dikarya</taxon>
        <taxon>Basidiomycota</taxon>
        <taxon>Agaricomycotina</taxon>
        <taxon>Agaricomycetes</taxon>
        <taxon>Auriculariales</taxon>
        <taxon>Auriculariaceae</taxon>
        <taxon>Auricularia</taxon>
    </lineage>
</organism>
<dbReference type="AlphaFoldDB" id="J0WV25"/>
<dbReference type="Proteomes" id="UP000006514">
    <property type="component" value="Unassembled WGS sequence"/>
</dbReference>
<dbReference type="InParanoid" id="J0WV25"/>
<proteinExistence type="predicted"/>